<dbReference type="GO" id="GO:0005737">
    <property type="term" value="C:cytoplasm"/>
    <property type="evidence" value="ECO:0007669"/>
    <property type="project" value="InterPro"/>
</dbReference>
<feature type="domain" description="BAR" evidence="6">
    <location>
        <begin position="459"/>
        <end position="705"/>
    </location>
</feature>
<dbReference type="InterPro" id="IPR001452">
    <property type="entry name" value="SH3_domain"/>
</dbReference>
<dbReference type="InterPro" id="IPR027267">
    <property type="entry name" value="AH/BAR_dom_sf"/>
</dbReference>
<dbReference type="InterPro" id="IPR011333">
    <property type="entry name" value="SKP1/BTB/POZ_sf"/>
</dbReference>
<dbReference type="Proteomes" id="UP000037069">
    <property type="component" value="Unassembled WGS sequence"/>
</dbReference>
<dbReference type="InterPro" id="IPR004148">
    <property type="entry name" value="BAR_dom"/>
</dbReference>
<dbReference type="PANTHER" id="PTHR24413">
    <property type="entry name" value="SPECKLE-TYPE POZ PROTEIN"/>
    <property type="match status" value="1"/>
</dbReference>
<evidence type="ECO:0000256" key="3">
    <source>
        <dbReference type="SAM" id="MobiDB-lite"/>
    </source>
</evidence>
<dbReference type="CDD" id="cd18186">
    <property type="entry name" value="BTB_POZ_ZBTB_KLHL-like"/>
    <property type="match status" value="1"/>
</dbReference>
<dbReference type="Pfam" id="PF14604">
    <property type="entry name" value="SH3_9"/>
    <property type="match status" value="1"/>
</dbReference>
<keyword evidence="1 2" id="KW-0728">SH3 domain</keyword>
<dbReference type="SMART" id="SM00225">
    <property type="entry name" value="BTB"/>
    <property type="match status" value="1"/>
</dbReference>
<gene>
    <name evidence="7" type="ORF">FF38_13734</name>
</gene>
<dbReference type="PROSITE" id="PS51021">
    <property type="entry name" value="BAR"/>
    <property type="match status" value="1"/>
</dbReference>
<proteinExistence type="predicted"/>
<dbReference type="SUPFAM" id="SSF50044">
    <property type="entry name" value="SH3-domain"/>
    <property type="match status" value="1"/>
</dbReference>
<dbReference type="AlphaFoldDB" id="A0A0L0BUF8"/>
<dbReference type="Gene3D" id="3.30.710.10">
    <property type="entry name" value="Potassium Channel Kv1.1, Chain A"/>
    <property type="match status" value="1"/>
</dbReference>
<keyword evidence="8" id="KW-1185">Reference proteome</keyword>
<dbReference type="SMART" id="SM00721">
    <property type="entry name" value="BAR"/>
    <property type="match status" value="1"/>
</dbReference>
<evidence type="ECO:0000259" key="4">
    <source>
        <dbReference type="PROSITE" id="PS50002"/>
    </source>
</evidence>
<dbReference type="CDD" id="cd07594">
    <property type="entry name" value="BAR_Endophilin_B"/>
    <property type="match status" value="1"/>
</dbReference>
<dbReference type="PROSITE" id="PS50097">
    <property type="entry name" value="BTB"/>
    <property type="match status" value="1"/>
</dbReference>
<dbReference type="Pfam" id="PF03114">
    <property type="entry name" value="BAR"/>
    <property type="match status" value="1"/>
</dbReference>
<dbReference type="InterPro" id="IPR000210">
    <property type="entry name" value="BTB/POZ_dom"/>
</dbReference>
<evidence type="ECO:0000256" key="2">
    <source>
        <dbReference type="PROSITE-ProRule" id="PRU00192"/>
    </source>
</evidence>
<evidence type="ECO:0000259" key="5">
    <source>
        <dbReference type="PROSITE" id="PS50097"/>
    </source>
</evidence>
<dbReference type="CDD" id="cd11802">
    <property type="entry name" value="SH3_Endophilin_B"/>
    <property type="match status" value="1"/>
</dbReference>
<dbReference type="Gene3D" id="1.20.1270.60">
    <property type="entry name" value="Arfaptin homology (AH) domain/BAR domain"/>
    <property type="match status" value="1"/>
</dbReference>
<feature type="domain" description="BTB" evidence="5">
    <location>
        <begin position="43"/>
        <end position="110"/>
    </location>
</feature>
<dbReference type="STRING" id="7375.A0A0L0BUF8"/>
<dbReference type="EMBL" id="JRES01001317">
    <property type="protein sequence ID" value="KNC23661.1"/>
    <property type="molecule type" value="Genomic_DNA"/>
</dbReference>
<sequence>MSSALTAINLKNDFLIENFKKSSQQQMALSRRYEQLLTTEKYCDCVFVVGEAAKVKCHKLILATASPVFEAMFYGPISEAESFVEILDMSEEIFQLMILYIYKGSINFRNLSLEETIELYYGAEKYLLNELKSECLENIQMKLRFSNILASLELSICLDLNSLLNICMNFFTRCCLSESQFVAYLKSHYYHVSKDCIKTIINLCKEQIPAKNLLWFIYEWCQQECVEMGLKSSECSNIIQDLNLTDPMLPLEAKENLKPQYTQTIERCYYKACRPFNIDYDNYEWFTHIKANRFISLQGLTLQSRLTPHLTRMHVPSDYLENLRIEITAPNYDSSLLWSYEVAKQLTKYNCDLSIKWSKGIVLSPDIEYQIKLIWRPAQSQGAEYPCSLFSSSVEGIQFRDLDTHSGSLIKEANILFITTKQSKQLKVFKMNFHVPNFNMKNLVKEAGSTFSRVVQLTEERLGTTERTEYDSEFQNLAERADVTKTWTEKIVKDVESVLVPNPQNRVEDFIFEKIDKSKPQRLSNLEYLALDMLEAGADFGQDLPYGQALIKVGQAEQRLGKCERDFIASSSICFTTPLRKFLDGEMKTITKERGVLETKRLDLDACKKRVTKARSMLGQQTKDGVTPEAVLEQAERDLRVAQSEFDRQSEITKSLLEGINTSQASHLRHLHAFIENQVRYYKQCTDVMDQLQLDLAKLKPEKPRLRINSEDIDTGPPNANQNIQNSTIINNTNMNMNTNINTNTNTTNQPTQFSNNKIVTVAVAASETANAAKSLASYCQYDSVDLDNLESLDITTSTTNPFNTSTVASHDKNTSKILDECQFQFSSSLGGPTPYQPIEMDQHQQAAGVGGIEQGGNPFVRNSNKTKMNAPISVNADQMKRARVLCAYDAKDHTELTLSANEVILVAECQPINTDYMYGKQGLLKGLVPRAFLEMLDDDDEDAGGAGGDDEQAISGDSDY</sequence>
<dbReference type="Pfam" id="PF00651">
    <property type="entry name" value="BTB"/>
    <property type="match status" value="1"/>
</dbReference>
<accession>A0A0L0BUF8</accession>
<comment type="caution">
    <text evidence="7">The sequence shown here is derived from an EMBL/GenBank/DDBJ whole genome shotgun (WGS) entry which is preliminary data.</text>
</comment>
<name>A0A0L0BUF8_LUCCU</name>
<dbReference type="InterPro" id="IPR036028">
    <property type="entry name" value="SH3-like_dom_sf"/>
</dbReference>
<evidence type="ECO:0000313" key="7">
    <source>
        <dbReference type="EMBL" id="KNC23661.1"/>
    </source>
</evidence>
<dbReference type="SMART" id="SM00326">
    <property type="entry name" value="SH3"/>
    <property type="match status" value="1"/>
</dbReference>
<feature type="domain" description="SH3" evidence="4">
    <location>
        <begin position="878"/>
        <end position="939"/>
    </location>
</feature>
<evidence type="ECO:0000259" key="6">
    <source>
        <dbReference type="PROSITE" id="PS51021"/>
    </source>
</evidence>
<dbReference type="OrthoDB" id="14167at2759"/>
<dbReference type="SUPFAM" id="SSF103657">
    <property type="entry name" value="BAR/IMD domain-like"/>
    <property type="match status" value="1"/>
</dbReference>
<organism evidence="7 8">
    <name type="scientific">Lucilia cuprina</name>
    <name type="common">Green bottle fly</name>
    <name type="synonym">Australian sheep blowfly</name>
    <dbReference type="NCBI Taxonomy" id="7375"/>
    <lineage>
        <taxon>Eukaryota</taxon>
        <taxon>Metazoa</taxon>
        <taxon>Ecdysozoa</taxon>
        <taxon>Arthropoda</taxon>
        <taxon>Hexapoda</taxon>
        <taxon>Insecta</taxon>
        <taxon>Pterygota</taxon>
        <taxon>Neoptera</taxon>
        <taxon>Endopterygota</taxon>
        <taxon>Diptera</taxon>
        <taxon>Brachycera</taxon>
        <taxon>Muscomorpha</taxon>
        <taxon>Oestroidea</taxon>
        <taxon>Calliphoridae</taxon>
        <taxon>Luciliinae</taxon>
        <taxon>Lucilia</taxon>
    </lineage>
</organism>
<dbReference type="SUPFAM" id="SSF54695">
    <property type="entry name" value="POZ domain"/>
    <property type="match status" value="1"/>
</dbReference>
<evidence type="ECO:0000313" key="8">
    <source>
        <dbReference type="Proteomes" id="UP000037069"/>
    </source>
</evidence>
<evidence type="ECO:0000256" key="1">
    <source>
        <dbReference type="ARBA" id="ARBA00022443"/>
    </source>
</evidence>
<dbReference type="PROSITE" id="PS50002">
    <property type="entry name" value="SH3"/>
    <property type="match status" value="1"/>
</dbReference>
<protein>
    <submittedName>
        <fullName evidence="7">Uncharacterized protein</fullName>
    </submittedName>
</protein>
<feature type="region of interest" description="Disordered" evidence="3">
    <location>
        <begin position="939"/>
        <end position="961"/>
    </location>
</feature>
<dbReference type="Gene3D" id="2.30.30.40">
    <property type="entry name" value="SH3 Domains"/>
    <property type="match status" value="1"/>
</dbReference>
<reference evidence="7 8" key="1">
    <citation type="journal article" date="2015" name="Nat. Commun.">
        <title>Lucilia cuprina genome unlocks parasitic fly biology to underpin future interventions.</title>
        <authorList>
            <person name="Anstead C.A."/>
            <person name="Korhonen P.K."/>
            <person name="Young N.D."/>
            <person name="Hall R.S."/>
            <person name="Jex A.R."/>
            <person name="Murali S.C."/>
            <person name="Hughes D.S."/>
            <person name="Lee S.F."/>
            <person name="Perry T."/>
            <person name="Stroehlein A.J."/>
            <person name="Ansell B.R."/>
            <person name="Breugelmans B."/>
            <person name="Hofmann A."/>
            <person name="Qu J."/>
            <person name="Dugan S."/>
            <person name="Lee S.L."/>
            <person name="Chao H."/>
            <person name="Dinh H."/>
            <person name="Han Y."/>
            <person name="Doddapaneni H.V."/>
            <person name="Worley K.C."/>
            <person name="Muzny D.M."/>
            <person name="Ioannidis P."/>
            <person name="Waterhouse R.M."/>
            <person name="Zdobnov E.M."/>
            <person name="James P.J."/>
            <person name="Bagnall N.H."/>
            <person name="Kotze A.C."/>
            <person name="Gibbs R.A."/>
            <person name="Richards S."/>
            <person name="Batterham P."/>
            <person name="Gasser R.B."/>
        </authorList>
    </citation>
    <scope>NUCLEOTIDE SEQUENCE [LARGE SCALE GENOMIC DNA]</scope>
    <source>
        <strain evidence="7 8">LS</strain>
        <tissue evidence="7">Full body</tissue>
    </source>
</reference>